<keyword evidence="2" id="KW-1133">Transmembrane helix</keyword>
<feature type="transmembrane region" description="Helical" evidence="2">
    <location>
        <begin position="127"/>
        <end position="144"/>
    </location>
</feature>
<proteinExistence type="predicted"/>
<keyword evidence="2" id="KW-0812">Transmembrane</keyword>
<organism evidence="3">
    <name type="scientific">freshwater metagenome</name>
    <dbReference type="NCBI Taxonomy" id="449393"/>
    <lineage>
        <taxon>unclassified sequences</taxon>
        <taxon>metagenomes</taxon>
        <taxon>ecological metagenomes</taxon>
    </lineage>
</organism>
<keyword evidence="2" id="KW-0472">Membrane</keyword>
<accession>A0A6J6GNN7</accession>
<evidence type="ECO:0000256" key="2">
    <source>
        <dbReference type="SAM" id="Phobius"/>
    </source>
</evidence>
<evidence type="ECO:0000313" key="3">
    <source>
        <dbReference type="EMBL" id="CAB4602941.1"/>
    </source>
</evidence>
<dbReference type="AlphaFoldDB" id="A0A6J6GNN7"/>
<dbReference type="EMBL" id="CAEZUP010000015">
    <property type="protein sequence ID" value="CAB4602941.1"/>
    <property type="molecule type" value="Genomic_DNA"/>
</dbReference>
<gene>
    <name evidence="3" type="ORF">UFOPK1835_00556</name>
</gene>
<protein>
    <submittedName>
        <fullName evidence="3">Unannotated protein</fullName>
    </submittedName>
</protein>
<feature type="region of interest" description="Disordered" evidence="1">
    <location>
        <begin position="1"/>
        <end position="21"/>
    </location>
</feature>
<name>A0A6J6GNN7_9ZZZZ</name>
<evidence type="ECO:0000256" key="1">
    <source>
        <dbReference type="SAM" id="MobiDB-lite"/>
    </source>
</evidence>
<sequence length="149" mass="15675">MSSYNPQRGRGRPVPSSTEPAPVDAILEHHPVTPGLPEGVEIEVTRGGETIVHTADADIEITQAGDDVIVRTADSTVEVLAEADAVIVDAVGEEILIDTAPQMPRRAPSFTGSPIVSSPAKPGKSKLVIALAAALFAAAAVLIWQRRRR</sequence>
<reference evidence="3" key="1">
    <citation type="submission" date="2020-05" db="EMBL/GenBank/DDBJ databases">
        <authorList>
            <person name="Chiriac C."/>
            <person name="Salcher M."/>
            <person name="Ghai R."/>
            <person name="Kavagutti S V."/>
        </authorList>
    </citation>
    <scope>NUCLEOTIDE SEQUENCE</scope>
</reference>